<dbReference type="PROSITE" id="PS00993">
    <property type="entry name" value="RIBOSOMAL_L30E_2"/>
    <property type="match status" value="1"/>
</dbReference>
<dbReference type="InterPro" id="IPR029064">
    <property type="entry name" value="Ribosomal_eL30-like_sf"/>
</dbReference>
<comment type="similarity">
    <text evidence="1 5">Belongs to the eukaryotic ribosomal protein eL30 family.</text>
</comment>
<accession>A0A7J3KFG4</accession>
<evidence type="ECO:0000256" key="5">
    <source>
        <dbReference type="HAMAP-Rule" id="MF_00481"/>
    </source>
</evidence>
<dbReference type="HAMAP" id="MF_00481">
    <property type="entry name" value="Ribosomal_eL30"/>
    <property type="match status" value="1"/>
</dbReference>
<dbReference type="InterPro" id="IPR022991">
    <property type="entry name" value="Ribosomal_eL30_CS"/>
</dbReference>
<dbReference type="SUPFAM" id="SSF55315">
    <property type="entry name" value="L30e-like"/>
    <property type="match status" value="1"/>
</dbReference>
<comment type="caution">
    <text evidence="7">The sequence shown here is derived from an EMBL/GenBank/DDBJ whole genome shotgun (WGS) entry which is preliminary data.</text>
</comment>
<sequence>MSKASSDLVKELRIAIRTGQVVIGSRRTVKMVLLGKAKLVVIASNAPPELREDIYRYAKLSNIKVIEAPLTNTELGAAIGKPFSVASLAIIDPGESNILNVYVEG</sequence>
<proteinExistence type="inferred from homology"/>
<reference evidence="7" key="1">
    <citation type="journal article" date="2020" name="mSystems">
        <title>Genome- and Community-Level Interaction Insights into Carbon Utilization and Element Cycling Functions of Hydrothermarchaeota in Hydrothermal Sediment.</title>
        <authorList>
            <person name="Zhou Z."/>
            <person name="Liu Y."/>
            <person name="Xu W."/>
            <person name="Pan J."/>
            <person name="Luo Z.H."/>
            <person name="Li M."/>
        </authorList>
    </citation>
    <scope>NUCLEOTIDE SEQUENCE [LARGE SCALE GENOMIC DNA]</scope>
    <source>
        <strain evidence="7">SpSt-638</strain>
    </source>
</reference>
<dbReference type="GO" id="GO:0006412">
    <property type="term" value="P:translation"/>
    <property type="evidence" value="ECO:0007669"/>
    <property type="project" value="UniProtKB-UniRule"/>
</dbReference>
<dbReference type="InterPro" id="IPR000231">
    <property type="entry name" value="Ribosomal_eL30"/>
</dbReference>
<keyword evidence="2 5" id="KW-0689">Ribosomal protein</keyword>
<evidence type="ECO:0000256" key="4">
    <source>
        <dbReference type="ARBA" id="ARBA00035231"/>
    </source>
</evidence>
<keyword evidence="3 5" id="KW-0687">Ribonucleoprotein</keyword>
<dbReference type="AlphaFoldDB" id="A0A7J3KFG4"/>
<dbReference type="Pfam" id="PF01248">
    <property type="entry name" value="Ribosomal_L7Ae"/>
    <property type="match status" value="1"/>
</dbReference>
<organism evidence="7">
    <name type="scientific">Staphylothermus marinus</name>
    <dbReference type="NCBI Taxonomy" id="2280"/>
    <lineage>
        <taxon>Archaea</taxon>
        <taxon>Thermoproteota</taxon>
        <taxon>Thermoprotei</taxon>
        <taxon>Desulfurococcales</taxon>
        <taxon>Desulfurococcaceae</taxon>
        <taxon>Staphylothermus</taxon>
    </lineage>
</organism>
<dbReference type="GO" id="GO:0022625">
    <property type="term" value="C:cytosolic large ribosomal subunit"/>
    <property type="evidence" value="ECO:0007669"/>
    <property type="project" value="InterPro"/>
</dbReference>
<evidence type="ECO:0000259" key="6">
    <source>
        <dbReference type="Pfam" id="PF01248"/>
    </source>
</evidence>
<dbReference type="InterPro" id="IPR004038">
    <property type="entry name" value="Ribosomal_eL8/eL30/eS12/Gad45"/>
</dbReference>
<gene>
    <name evidence="5" type="primary">rpl30e</name>
    <name evidence="7" type="ORF">ENU09_02695</name>
</gene>
<evidence type="ECO:0000256" key="2">
    <source>
        <dbReference type="ARBA" id="ARBA00022980"/>
    </source>
</evidence>
<name>A0A7J3KFG4_STAMA</name>
<dbReference type="InterPro" id="IPR039109">
    <property type="entry name" value="Ribosomal_eL30-like"/>
</dbReference>
<dbReference type="NCBIfam" id="NF002172">
    <property type="entry name" value="PRK01018.1"/>
    <property type="match status" value="1"/>
</dbReference>
<dbReference type="PANTHER" id="PTHR11449">
    <property type="entry name" value="RIBOSOMAL PROTEIN L30"/>
    <property type="match status" value="1"/>
</dbReference>
<feature type="domain" description="Ribosomal protein eL8/eL30/eS12/Gadd45" evidence="6">
    <location>
        <begin position="10"/>
        <end position="99"/>
    </location>
</feature>
<evidence type="ECO:0000256" key="3">
    <source>
        <dbReference type="ARBA" id="ARBA00023274"/>
    </source>
</evidence>
<evidence type="ECO:0000313" key="7">
    <source>
        <dbReference type="EMBL" id="HGQ59606.1"/>
    </source>
</evidence>
<dbReference type="GO" id="GO:0003735">
    <property type="term" value="F:structural constituent of ribosome"/>
    <property type="evidence" value="ECO:0007669"/>
    <property type="project" value="InterPro"/>
</dbReference>
<dbReference type="PRINTS" id="PR00884">
    <property type="entry name" value="RIBOSOMALHS6"/>
</dbReference>
<dbReference type="GO" id="GO:0003723">
    <property type="term" value="F:RNA binding"/>
    <property type="evidence" value="ECO:0007669"/>
    <property type="project" value="InterPro"/>
</dbReference>
<protein>
    <recommendedName>
        <fullName evidence="4 5">Large ribosomal subunit protein eL30</fullName>
    </recommendedName>
</protein>
<dbReference type="Gene3D" id="3.30.1330.30">
    <property type="match status" value="1"/>
</dbReference>
<evidence type="ECO:0000256" key="1">
    <source>
        <dbReference type="ARBA" id="ARBA00007326"/>
    </source>
</evidence>
<dbReference type="EMBL" id="DTBE01000071">
    <property type="protein sequence ID" value="HGQ59606.1"/>
    <property type="molecule type" value="Genomic_DNA"/>
</dbReference>